<dbReference type="InterPro" id="IPR012296">
    <property type="entry name" value="Nuclease_put_TT1808"/>
</dbReference>
<dbReference type="PANTHER" id="PTHR34107:SF1">
    <property type="entry name" value="SLL0198 PROTEIN"/>
    <property type="match status" value="1"/>
</dbReference>
<protein>
    <submittedName>
        <fullName evidence="2">Uma2 family endonuclease</fullName>
    </submittedName>
</protein>
<dbReference type="GO" id="GO:0004519">
    <property type="term" value="F:endonuclease activity"/>
    <property type="evidence" value="ECO:0007669"/>
    <property type="project" value="UniProtKB-KW"/>
</dbReference>
<comment type="caution">
    <text evidence="2">The sequence shown here is derived from an EMBL/GenBank/DDBJ whole genome shotgun (WGS) entry which is preliminary data.</text>
</comment>
<proteinExistence type="predicted"/>
<dbReference type="SUPFAM" id="SSF52980">
    <property type="entry name" value="Restriction endonuclease-like"/>
    <property type="match status" value="1"/>
</dbReference>
<gene>
    <name evidence="2" type="ORF">IQ217_12820</name>
</gene>
<keyword evidence="2" id="KW-0540">Nuclease</keyword>
<keyword evidence="3" id="KW-1185">Reference proteome</keyword>
<dbReference type="InterPro" id="IPR008538">
    <property type="entry name" value="Uma2"/>
</dbReference>
<accession>A0ABR9VUX9</accession>
<name>A0ABR9VUX9_9SYNC</name>
<dbReference type="PANTHER" id="PTHR34107">
    <property type="entry name" value="SLL0198 PROTEIN-RELATED"/>
    <property type="match status" value="1"/>
</dbReference>
<evidence type="ECO:0000313" key="2">
    <source>
        <dbReference type="EMBL" id="MBE9254703.1"/>
    </source>
</evidence>
<dbReference type="CDD" id="cd06260">
    <property type="entry name" value="DUF820-like"/>
    <property type="match status" value="1"/>
</dbReference>
<feature type="domain" description="Putative restriction endonuclease" evidence="1">
    <location>
        <begin position="12"/>
        <end position="189"/>
    </location>
</feature>
<keyword evidence="2" id="KW-0255">Endonuclease</keyword>
<dbReference type="Proteomes" id="UP000658720">
    <property type="component" value="Unassembled WGS sequence"/>
</dbReference>
<evidence type="ECO:0000259" key="1">
    <source>
        <dbReference type="Pfam" id="PF05685"/>
    </source>
</evidence>
<dbReference type="InterPro" id="IPR011335">
    <property type="entry name" value="Restrct_endonuc-II-like"/>
</dbReference>
<reference evidence="2 3" key="1">
    <citation type="submission" date="2020-10" db="EMBL/GenBank/DDBJ databases">
        <authorList>
            <person name="Castelo-Branco R."/>
            <person name="Eusebio N."/>
            <person name="Adriana R."/>
            <person name="Vieira A."/>
            <person name="Brugerolle De Fraissinette N."/>
            <person name="Rezende De Castro R."/>
            <person name="Schneider M.P."/>
            <person name="Vasconcelos V."/>
            <person name="Leao P.N."/>
        </authorList>
    </citation>
    <scope>NUCLEOTIDE SEQUENCE [LARGE SCALE GENOMIC DNA]</scope>
    <source>
        <strain evidence="2 3">LEGE 00031</strain>
    </source>
</reference>
<keyword evidence="2" id="KW-0378">Hydrolase</keyword>
<organism evidence="2 3">
    <name type="scientific">Synechocystis salina LEGE 00031</name>
    <dbReference type="NCBI Taxonomy" id="1828736"/>
    <lineage>
        <taxon>Bacteria</taxon>
        <taxon>Bacillati</taxon>
        <taxon>Cyanobacteriota</taxon>
        <taxon>Cyanophyceae</taxon>
        <taxon>Synechococcales</taxon>
        <taxon>Merismopediaceae</taxon>
        <taxon>Synechocystis</taxon>
    </lineage>
</organism>
<dbReference type="Pfam" id="PF05685">
    <property type="entry name" value="Uma2"/>
    <property type="match status" value="1"/>
</dbReference>
<dbReference type="EMBL" id="JADEVV010000037">
    <property type="protein sequence ID" value="MBE9254703.1"/>
    <property type="molecule type" value="Genomic_DNA"/>
</dbReference>
<evidence type="ECO:0000313" key="3">
    <source>
        <dbReference type="Proteomes" id="UP000658720"/>
    </source>
</evidence>
<sequence>MGQTVTDKNLTLEEFSQLPEGEVNYEFQDGTAIAKMPPKRIHSCLQRALLFLLSDWGNWEGCALPGEAYPEWAICLQKDEQDWAPVPDVTYISDGKLAPFNLENDFCPVAPELVVEIVSPGQSFAAMTEKAGDYLAAGVERVWIIGNAEGTVHTRHRSLTIFAPDRLPITYQGDQLVEDDLLPQLSFTVNELFAKAKV</sequence>
<dbReference type="Gene3D" id="3.90.1570.10">
    <property type="entry name" value="tt1808, chain A"/>
    <property type="match status" value="1"/>
</dbReference>